<comment type="caution">
    <text evidence="1">The sequence shown here is derived from an EMBL/GenBank/DDBJ whole genome shotgun (WGS) entry which is preliminary data.</text>
</comment>
<dbReference type="Pfam" id="PF04237">
    <property type="entry name" value="YjbR"/>
    <property type="match status" value="1"/>
</dbReference>
<dbReference type="EMBL" id="JAXCLX010000002">
    <property type="protein sequence ID" value="MDY0872812.1"/>
    <property type="molecule type" value="Genomic_DNA"/>
</dbReference>
<evidence type="ECO:0000313" key="2">
    <source>
        <dbReference type="Proteomes" id="UP001271769"/>
    </source>
</evidence>
<gene>
    <name evidence="1" type="ORF">SMD31_12795</name>
</gene>
<dbReference type="RefSeq" id="WP_320501286.1">
    <property type="nucleotide sequence ID" value="NZ_JAXCLX010000002.1"/>
</dbReference>
<keyword evidence="2" id="KW-1185">Reference proteome</keyword>
<dbReference type="SUPFAM" id="SSF142906">
    <property type="entry name" value="YjbR-like"/>
    <property type="match status" value="1"/>
</dbReference>
<reference evidence="1 2" key="1">
    <citation type="journal article" date="2013" name="Antonie Van Leeuwenhoek">
        <title>Dongia rigui sp. nov., isolated from freshwater of a large wetland in Korea.</title>
        <authorList>
            <person name="Baik K.S."/>
            <person name="Hwang Y.M."/>
            <person name="Choi J.S."/>
            <person name="Kwon J."/>
            <person name="Seong C.N."/>
        </authorList>
    </citation>
    <scope>NUCLEOTIDE SEQUENCE [LARGE SCALE GENOMIC DNA]</scope>
    <source>
        <strain evidence="1 2">04SU4-P</strain>
    </source>
</reference>
<dbReference type="InterPro" id="IPR058532">
    <property type="entry name" value="YjbR/MT2646/Rv2570-like"/>
</dbReference>
<dbReference type="InterPro" id="IPR038056">
    <property type="entry name" value="YjbR-like_sf"/>
</dbReference>
<keyword evidence="1" id="KW-0238">DNA-binding</keyword>
<organism evidence="1 2">
    <name type="scientific">Dongia rigui</name>
    <dbReference type="NCBI Taxonomy" id="940149"/>
    <lineage>
        <taxon>Bacteria</taxon>
        <taxon>Pseudomonadati</taxon>
        <taxon>Pseudomonadota</taxon>
        <taxon>Alphaproteobacteria</taxon>
        <taxon>Rhodospirillales</taxon>
        <taxon>Dongiaceae</taxon>
        <taxon>Dongia</taxon>
    </lineage>
</organism>
<proteinExistence type="predicted"/>
<dbReference type="PANTHER" id="PTHR35145">
    <property type="entry name" value="CYTOPLASMIC PROTEIN-RELATED"/>
    <property type="match status" value="1"/>
</dbReference>
<dbReference type="GO" id="GO:0003677">
    <property type="term" value="F:DNA binding"/>
    <property type="evidence" value="ECO:0007669"/>
    <property type="project" value="UniProtKB-KW"/>
</dbReference>
<dbReference type="Gene3D" id="3.90.1150.30">
    <property type="match status" value="1"/>
</dbReference>
<dbReference type="PANTHER" id="PTHR35145:SF1">
    <property type="entry name" value="CYTOPLASMIC PROTEIN"/>
    <property type="match status" value="1"/>
</dbReference>
<evidence type="ECO:0000313" key="1">
    <source>
        <dbReference type="EMBL" id="MDY0872812.1"/>
    </source>
</evidence>
<dbReference type="InterPro" id="IPR007351">
    <property type="entry name" value="YjbR"/>
</dbReference>
<accession>A0ABU5E0K8</accession>
<protein>
    <submittedName>
        <fullName evidence="1">MmcQ/YjbR family DNA-binding protein</fullName>
    </submittedName>
</protein>
<sequence length="119" mass="13255">MTRAEFDKFCRALPMATNVVQWGGASVWKVGGKIFAVANNWGPGEGAKFSFKCSDMSYDLLRQQKGIVPAPYLARAKWVQVDAVKALRDKDLKAYIETAYRLVAKKLTKAVKKELGLDL</sequence>
<name>A0ABU5E0K8_9PROT</name>
<dbReference type="Proteomes" id="UP001271769">
    <property type="component" value="Unassembled WGS sequence"/>
</dbReference>